<dbReference type="SUPFAM" id="SSF63380">
    <property type="entry name" value="Riboflavin synthase domain-like"/>
    <property type="match status" value="1"/>
</dbReference>
<keyword evidence="12 17" id="KW-0408">Iron</keyword>
<dbReference type="GO" id="GO:0046872">
    <property type="term" value="F:metal ion binding"/>
    <property type="evidence" value="ECO:0007669"/>
    <property type="project" value="UniProtKB-KW"/>
</dbReference>
<evidence type="ECO:0000313" key="21">
    <source>
        <dbReference type="Proteomes" id="UP000184339"/>
    </source>
</evidence>
<dbReference type="PANTHER" id="PTHR43396:SF3">
    <property type="entry name" value="FLAVOHEMOPROTEIN"/>
    <property type="match status" value="1"/>
</dbReference>
<feature type="region of interest" description="Reductase" evidence="17">
    <location>
        <begin position="150"/>
        <end position="393"/>
    </location>
</feature>
<dbReference type="InterPro" id="IPR009050">
    <property type="entry name" value="Globin-like_sf"/>
</dbReference>
<keyword evidence="4 17" id="KW-0216">Detoxification</keyword>
<comment type="similarity">
    <text evidence="1 17">In the C-terminal section; belongs to the flavoprotein pyridine nucleotide cytochrome reductase family.</text>
</comment>
<evidence type="ECO:0000256" key="4">
    <source>
        <dbReference type="ARBA" id="ARBA00022575"/>
    </source>
</evidence>
<dbReference type="EMBL" id="FRCX01000002">
    <property type="protein sequence ID" value="SHM62526.1"/>
    <property type="molecule type" value="Genomic_DNA"/>
</dbReference>
<dbReference type="RefSeq" id="WP_072781644.1">
    <property type="nucleotide sequence ID" value="NZ_FRCX01000002.1"/>
</dbReference>
<keyword evidence="10 17" id="KW-0521">NADP</keyword>
<dbReference type="GO" id="GO:0071949">
    <property type="term" value="F:FAD binding"/>
    <property type="evidence" value="ECO:0007669"/>
    <property type="project" value="InterPro"/>
</dbReference>
<gene>
    <name evidence="17" type="primary">hmp</name>
    <name evidence="20" type="ORF">SAMN05192549_10238</name>
</gene>
<comment type="catalytic activity">
    <reaction evidence="16 17">
        <text>2 nitric oxide + NADPH + 2 O2 = 2 nitrate + NADP(+) + H(+)</text>
        <dbReference type="Rhea" id="RHEA:19465"/>
        <dbReference type="ChEBI" id="CHEBI:15378"/>
        <dbReference type="ChEBI" id="CHEBI:15379"/>
        <dbReference type="ChEBI" id="CHEBI:16480"/>
        <dbReference type="ChEBI" id="CHEBI:17632"/>
        <dbReference type="ChEBI" id="CHEBI:57783"/>
        <dbReference type="ChEBI" id="CHEBI:58349"/>
        <dbReference type="EC" id="1.14.12.17"/>
    </reaction>
</comment>
<evidence type="ECO:0000259" key="18">
    <source>
        <dbReference type="PROSITE" id="PS01033"/>
    </source>
</evidence>
<feature type="binding site" evidence="17">
    <location>
        <begin position="385"/>
        <end position="388"/>
    </location>
    <ligand>
        <name>FAD</name>
        <dbReference type="ChEBI" id="CHEBI:57692"/>
    </ligand>
</feature>
<feature type="site" description="Influences the redox potential of the prosthetic heme and FAD groups" evidence="17">
    <location>
        <position position="384"/>
    </location>
</feature>
<dbReference type="FunFam" id="3.40.50.80:FF:000010">
    <property type="entry name" value="Flavohemoprotein"/>
    <property type="match status" value="1"/>
</dbReference>
<dbReference type="GO" id="GO:0020037">
    <property type="term" value="F:heme binding"/>
    <property type="evidence" value="ECO:0007669"/>
    <property type="project" value="InterPro"/>
</dbReference>
<evidence type="ECO:0000256" key="3">
    <source>
        <dbReference type="ARBA" id="ARBA00022448"/>
    </source>
</evidence>
<dbReference type="GO" id="GO:0071500">
    <property type="term" value="P:cellular response to nitrosative stress"/>
    <property type="evidence" value="ECO:0007669"/>
    <property type="project" value="TreeGrafter"/>
</dbReference>
<dbReference type="HAMAP" id="MF_01252">
    <property type="entry name" value="Hmp"/>
    <property type="match status" value="1"/>
</dbReference>
<dbReference type="Gene3D" id="2.40.30.10">
    <property type="entry name" value="Translation factors"/>
    <property type="match status" value="1"/>
</dbReference>
<keyword evidence="21" id="KW-1185">Reference proteome</keyword>
<dbReference type="GO" id="GO:0005344">
    <property type="term" value="F:oxygen carrier activity"/>
    <property type="evidence" value="ECO:0007669"/>
    <property type="project" value="UniProtKB-UniRule"/>
</dbReference>
<evidence type="ECO:0000256" key="10">
    <source>
        <dbReference type="ARBA" id="ARBA00022857"/>
    </source>
</evidence>
<organism evidence="20 21">
    <name type="scientific">Duganella sacchari</name>
    <dbReference type="NCBI Taxonomy" id="551987"/>
    <lineage>
        <taxon>Bacteria</taxon>
        <taxon>Pseudomonadati</taxon>
        <taxon>Pseudomonadota</taxon>
        <taxon>Betaproteobacteria</taxon>
        <taxon>Burkholderiales</taxon>
        <taxon>Oxalobacteraceae</taxon>
        <taxon>Telluria group</taxon>
        <taxon>Duganella</taxon>
    </lineage>
</organism>
<dbReference type="GO" id="GO:0046210">
    <property type="term" value="P:nitric oxide catabolic process"/>
    <property type="evidence" value="ECO:0007669"/>
    <property type="project" value="TreeGrafter"/>
</dbReference>
<comment type="catalytic activity">
    <reaction evidence="15 17">
        <text>2 nitric oxide + NADH + 2 O2 = 2 nitrate + NAD(+) + H(+)</text>
        <dbReference type="Rhea" id="RHEA:19469"/>
        <dbReference type="ChEBI" id="CHEBI:15378"/>
        <dbReference type="ChEBI" id="CHEBI:15379"/>
        <dbReference type="ChEBI" id="CHEBI:16480"/>
        <dbReference type="ChEBI" id="CHEBI:17632"/>
        <dbReference type="ChEBI" id="CHEBI:57540"/>
        <dbReference type="ChEBI" id="CHEBI:57945"/>
        <dbReference type="EC" id="1.14.12.17"/>
    </reaction>
</comment>
<feature type="active site" description="Charge relay system" evidence="17">
    <location>
        <position position="138"/>
    </location>
</feature>
<dbReference type="CDD" id="cd06184">
    <property type="entry name" value="flavohem_like_fad_nad_binding"/>
    <property type="match status" value="1"/>
</dbReference>
<dbReference type="InterPro" id="IPR000971">
    <property type="entry name" value="Globin"/>
</dbReference>
<dbReference type="OrthoDB" id="9801223at2"/>
<dbReference type="Pfam" id="PF00970">
    <property type="entry name" value="FAD_binding_6"/>
    <property type="match status" value="1"/>
</dbReference>
<evidence type="ECO:0000256" key="17">
    <source>
        <dbReference type="HAMAP-Rule" id="MF_01252"/>
    </source>
</evidence>
<dbReference type="AlphaFoldDB" id="A0A1M7KB99"/>
<dbReference type="FunFam" id="2.40.30.10:FF:000034">
    <property type="entry name" value="Flavohemoprotein"/>
    <property type="match status" value="1"/>
</dbReference>
<evidence type="ECO:0000256" key="2">
    <source>
        <dbReference type="ARBA" id="ARBA00008414"/>
    </source>
</evidence>
<dbReference type="InterPro" id="IPR017927">
    <property type="entry name" value="FAD-bd_FR_type"/>
</dbReference>
<dbReference type="PRINTS" id="PR00409">
    <property type="entry name" value="PHDIOXRDTASE"/>
</dbReference>
<comment type="similarity">
    <text evidence="2 17">Belongs to the globin family. Two-domain flavohemoproteins subfamily.</text>
</comment>
<dbReference type="InterPro" id="IPR008333">
    <property type="entry name" value="Cbr1-like_FAD-bd_dom"/>
</dbReference>
<comment type="cofactor">
    <cofactor evidence="17">
        <name>FAD</name>
        <dbReference type="ChEBI" id="CHEBI:57692"/>
    </cofactor>
    <text evidence="17">Binds 1 FAD per subunit.</text>
</comment>
<name>A0A1M7KB99_9BURK</name>
<evidence type="ECO:0000256" key="15">
    <source>
        <dbReference type="ARBA" id="ARBA00048649"/>
    </source>
</evidence>
<dbReference type="InterPro" id="IPR023950">
    <property type="entry name" value="Hmp"/>
</dbReference>
<keyword evidence="13 17" id="KW-0520">NAD</keyword>
<dbReference type="STRING" id="551987.SAMN05192549_10238"/>
<evidence type="ECO:0000256" key="16">
    <source>
        <dbReference type="ARBA" id="ARBA00049433"/>
    </source>
</evidence>
<protein>
    <recommendedName>
        <fullName evidence="17">Flavohemoprotein</fullName>
    </recommendedName>
    <alternativeName>
        <fullName evidence="17">Flavohemoglobin</fullName>
    </alternativeName>
    <alternativeName>
        <fullName evidence="17">Hemoglobin-like protein</fullName>
    </alternativeName>
    <alternativeName>
        <fullName evidence="17">Nitric oxide dioxygenase</fullName>
        <shortName evidence="17">NO oxygenase</shortName>
        <shortName evidence="17">NOD</shortName>
        <ecNumber evidence="17">1.14.12.17</ecNumber>
    </alternativeName>
</protein>
<evidence type="ECO:0000256" key="7">
    <source>
        <dbReference type="ARBA" id="ARBA00022630"/>
    </source>
</evidence>
<evidence type="ECO:0000256" key="6">
    <source>
        <dbReference type="ARBA" id="ARBA00022621"/>
    </source>
</evidence>
<feature type="binding site" description="proximal binding residue" evidence="17">
    <location>
        <position position="85"/>
    </location>
    <ligand>
        <name>heme b</name>
        <dbReference type="ChEBI" id="CHEBI:60344"/>
    </ligand>
    <ligandPart>
        <name>Fe</name>
        <dbReference type="ChEBI" id="CHEBI:18248"/>
    </ligandPart>
</feature>
<dbReference type="Pfam" id="PF00042">
    <property type="entry name" value="Globin"/>
    <property type="match status" value="1"/>
</dbReference>
<keyword evidence="20" id="KW-0223">Dioxygenase</keyword>
<dbReference type="GO" id="GO:0019825">
    <property type="term" value="F:oxygen binding"/>
    <property type="evidence" value="ECO:0007669"/>
    <property type="project" value="InterPro"/>
</dbReference>
<keyword evidence="11 17" id="KW-0560">Oxidoreductase</keyword>
<dbReference type="GO" id="GO:0008941">
    <property type="term" value="F:nitric oxide dioxygenase NAD(P)H activity"/>
    <property type="evidence" value="ECO:0007669"/>
    <property type="project" value="UniProtKB-UniRule"/>
</dbReference>
<reference evidence="21" key="1">
    <citation type="submission" date="2016-11" db="EMBL/GenBank/DDBJ databases">
        <authorList>
            <person name="Varghese N."/>
            <person name="Submissions S."/>
        </authorList>
    </citation>
    <scope>NUCLEOTIDE SEQUENCE [LARGE SCALE GENOMIC DNA]</scope>
    <source>
        <strain evidence="21">Sac-22</strain>
    </source>
</reference>
<feature type="site" description="Involved in heme-bound ligand stabilization and O-O bond activation" evidence="17">
    <location>
        <position position="29"/>
    </location>
</feature>
<dbReference type="SUPFAM" id="SSF46458">
    <property type="entry name" value="Globin-like"/>
    <property type="match status" value="1"/>
</dbReference>
<feature type="binding site" evidence="17">
    <location>
        <begin position="268"/>
        <end position="273"/>
    </location>
    <ligand>
        <name>NADP(+)</name>
        <dbReference type="ChEBI" id="CHEBI:58349"/>
    </ligand>
</feature>
<dbReference type="Gene3D" id="1.10.490.10">
    <property type="entry name" value="Globins"/>
    <property type="match status" value="1"/>
</dbReference>
<keyword evidence="7 17" id="KW-0285">Flavoprotein</keyword>
<dbReference type="EC" id="1.14.12.17" evidence="17"/>
<feature type="active site" description="Charge relay system" evidence="17">
    <location>
        <position position="95"/>
    </location>
</feature>
<proteinExistence type="inferred from homology"/>
<feature type="domain" description="FAD-binding FR-type" evidence="19">
    <location>
        <begin position="153"/>
        <end position="256"/>
    </location>
</feature>
<dbReference type="InterPro" id="IPR012292">
    <property type="entry name" value="Globin/Proto"/>
</dbReference>
<dbReference type="SUPFAM" id="SSF52343">
    <property type="entry name" value="Ferredoxin reductase-like, C-terminal NADP-linked domain"/>
    <property type="match status" value="1"/>
</dbReference>
<dbReference type="NCBIfam" id="NF009805">
    <property type="entry name" value="PRK13289.1"/>
    <property type="match status" value="1"/>
</dbReference>
<evidence type="ECO:0000313" key="20">
    <source>
        <dbReference type="EMBL" id="SHM62526.1"/>
    </source>
</evidence>
<evidence type="ECO:0000256" key="1">
    <source>
        <dbReference type="ARBA" id="ARBA00006401"/>
    </source>
</evidence>
<evidence type="ECO:0000256" key="11">
    <source>
        <dbReference type="ARBA" id="ARBA00023002"/>
    </source>
</evidence>
<dbReference type="GO" id="GO:0009636">
    <property type="term" value="P:response to toxic substance"/>
    <property type="evidence" value="ECO:0007669"/>
    <property type="project" value="UniProtKB-KW"/>
</dbReference>
<comment type="function">
    <text evidence="14 17">Is involved in NO detoxification in an aerobic process, termed nitric oxide dioxygenase (NOD) reaction that utilizes O(2) and NAD(P)H to convert NO to nitrate, which protects the bacterium from various noxious nitrogen compounds. Therefore, plays a central role in the inducible response to nitrosative stress.</text>
</comment>
<keyword evidence="9 17" id="KW-0274">FAD</keyword>
<evidence type="ECO:0000256" key="12">
    <source>
        <dbReference type="ARBA" id="ARBA00023004"/>
    </source>
</evidence>
<dbReference type="Proteomes" id="UP000184339">
    <property type="component" value="Unassembled WGS sequence"/>
</dbReference>
<dbReference type="Pfam" id="PF00175">
    <property type="entry name" value="NAD_binding_1"/>
    <property type="match status" value="1"/>
</dbReference>
<dbReference type="PROSITE" id="PS51384">
    <property type="entry name" value="FAD_FR"/>
    <property type="match status" value="1"/>
</dbReference>
<accession>A0A1M7KB99</accession>
<keyword evidence="6 17" id="KW-0561">Oxygen transport</keyword>
<keyword evidence="5 17" id="KW-0349">Heme</keyword>
<evidence type="ECO:0000259" key="19">
    <source>
        <dbReference type="PROSITE" id="PS51384"/>
    </source>
</evidence>
<evidence type="ECO:0000256" key="13">
    <source>
        <dbReference type="ARBA" id="ARBA00023027"/>
    </source>
</evidence>
<feature type="binding site" evidence="17">
    <location>
        <position position="191"/>
    </location>
    <ligand>
        <name>FAD</name>
        <dbReference type="ChEBI" id="CHEBI:57692"/>
    </ligand>
</feature>
<dbReference type="InterPro" id="IPR017938">
    <property type="entry name" value="Riboflavin_synthase-like_b-brl"/>
</dbReference>
<dbReference type="PANTHER" id="PTHR43396">
    <property type="entry name" value="FLAVOHEMOPROTEIN"/>
    <property type="match status" value="1"/>
</dbReference>
<sequence>MLSTEHKAIITATVPLLETGGEALTRHFYQTMFRDYPEVKPLFNQANQHEGHQQRALANAVLMYAKNIEKLENLGPLVSTIINKHVSLQIQPEHYPIVGASLLKAIREVLGEEIATDAVIEAWAAAYGQLAEILIGAEENIYKENEQAPGGWRGARAFKVASKTMESDEITSFVLTPEDGGQVVAHKPGQYIGLTLNINGIGQRRQYSLSAAANGVSLRISVKREPGGLVSNFLHDQVNAGDSLEVFPPAGDFVLTDSDKPVVLISGGVGITPTLAMLTAALSSNRPVHFIHAARHAGVHAFRDHIDALAAKHPQLQRFYCYENADTQAPQPHATGYLNPQQLSDWLPATRDLDAYFLGPTPFMKAVKSHLAELGVPASQTHYEFFGPAEALA</sequence>
<feature type="domain" description="Globin" evidence="18">
    <location>
        <begin position="1"/>
        <end position="139"/>
    </location>
</feature>
<keyword evidence="8 17" id="KW-0479">Metal-binding</keyword>
<dbReference type="InterPro" id="IPR039261">
    <property type="entry name" value="FNR_nucleotide-bd"/>
</dbReference>
<keyword evidence="3 17" id="KW-0813">Transport</keyword>
<feature type="site" description="Influences the redox potential of the prosthetic heme and FAD groups" evidence="17">
    <location>
        <position position="84"/>
    </location>
</feature>
<dbReference type="InterPro" id="IPR001433">
    <property type="entry name" value="OxRdtase_FAD/NAD-bd"/>
</dbReference>
<comment type="domain">
    <text evidence="17">Consists of two distinct domains; an N-terminal heme-containing oxygen-binding domain and a C-terminal reductase domain with binding sites for FAD and NAD(P)H.</text>
</comment>
<feature type="binding site" evidence="17">
    <location>
        <begin position="205"/>
        <end position="208"/>
    </location>
    <ligand>
        <name>FAD</name>
        <dbReference type="ChEBI" id="CHEBI:57692"/>
    </ligand>
</feature>
<evidence type="ECO:0000256" key="5">
    <source>
        <dbReference type="ARBA" id="ARBA00022617"/>
    </source>
</evidence>
<comment type="cofactor">
    <cofactor evidence="17">
        <name>heme b</name>
        <dbReference type="ChEBI" id="CHEBI:60344"/>
    </cofactor>
    <text evidence="17">Binds 1 heme b (iron(II)-protoporphyrin IX) group per subunit.</text>
</comment>
<dbReference type="FunFam" id="1.10.490.10:FF:000003">
    <property type="entry name" value="Flavohemoprotein"/>
    <property type="match status" value="1"/>
</dbReference>
<evidence type="ECO:0000256" key="8">
    <source>
        <dbReference type="ARBA" id="ARBA00022723"/>
    </source>
</evidence>
<evidence type="ECO:0000256" key="9">
    <source>
        <dbReference type="ARBA" id="ARBA00022827"/>
    </source>
</evidence>
<dbReference type="PROSITE" id="PS01033">
    <property type="entry name" value="GLOBIN"/>
    <property type="match status" value="1"/>
</dbReference>
<dbReference type="Gene3D" id="3.40.50.80">
    <property type="entry name" value="Nucleotide-binding domain of ferredoxin-NADP reductase (FNR) module"/>
    <property type="match status" value="1"/>
</dbReference>
<evidence type="ECO:0000256" key="14">
    <source>
        <dbReference type="ARBA" id="ARBA00025094"/>
    </source>
</evidence>